<dbReference type="OrthoDB" id="4736277at2"/>
<proteinExistence type="predicted"/>
<accession>A0A2U3NTM8</accession>
<sequence>MSDAHFTAVEAYLAQLRQTALVAEAEDLATGIRHISIATGELESDDDVRRLEQLAAAAACGREGAGLARFGGGNDYVTFYIEGLDADQFVEDLALLAETLNPGWWRISRSSLPF</sequence>
<organism evidence="1 2">
    <name type="scientific">Mycobacterium rhizamassiliense</name>
    <dbReference type="NCBI Taxonomy" id="1841860"/>
    <lineage>
        <taxon>Bacteria</taxon>
        <taxon>Bacillati</taxon>
        <taxon>Actinomycetota</taxon>
        <taxon>Actinomycetes</taxon>
        <taxon>Mycobacteriales</taxon>
        <taxon>Mycobacteriaceae</taxon>
        <taxon>Mycobacterium</taxon>
    </lineage>
</organism>
<evidence type="ECO:0000313" key="1">
    <source>
        <dbReference type="EMBL" id="SPM34858.1"/>
    </source>
</evidence>
<dbReference type="EMBL" id="FUFA01000004">
    <property type="protein sequence ID" value="SPM34858.1"/>
    <property type="molecule type" value="Genomic_DNA"/>
</dbReference>
<protein>
    <submittedName>
        <fullName evidence="1">Uncharacterized protein</fullName>
    </submittedName>
</protein>
<dbReference type="STRING" id="1841860.GCA_900157375_02682"/>
<keyword evidence="2" id="KW-1185">Reference proteome</keyword>
<name>A0A2U3NTM8_9MYCO</name>
<dbReference type="AlphaFoldDB" id="A0A2U3NTM8"/>
<evidence type="ECO:0000313" key="2">
    <source>
        <dbReference type="Proteomes" id="UP000240988"/>
    </source>
</evidence>
<reference evidence="1 2" key="1">
    <citation type="submission" date="2017-01" db="EMBL/GenBank/DDBJ databases">
        <authorList>
            <consortium name="Urmite Genomes"/>
        </authorList>
    </citation>
    <scope>NUCLEOTIDE SEQUENCE [LARGE SCALE GENOMIC DNA]</scope>
    <source>
        <strain evidence="1 2">AB57</strain>
    </source>
</reference>
<dbReference type="Proteomes" id="UP000240988">
    <property type="component" value="Unassembled WGS sequence"/>
</dbReference>
<gene>
    <name evidence="1" type="ORF">MRAB57_2679</name>
</gene>
<dbReference type="RefSeq" id="WP_077079446.1">
    <property type="nucleotide sequence ID" value="NZ_LT721901.1"/>
</dbReference>